<protein>
    <submittedName>
        <fullName evidence="3">Uncharacterized protein</fullName>
    </submittedName>
</protein>
<feature type="region of interest" description="Disordered" evidence="1">
    <location>
        <begin position="331"/>
        <end position="354"/>
    </location>
</feature>
<feature type="transmembrane region" description="Helical" evidence="2">
    <location>
        <begin position="360"/>
        <end position="378"/>
    </location>
</feature>
<gene>
    <name evidence="3" type="ORF">PECM_002408</name>
</gene>
<evidence type="ECO:0000313" key="3">
    <source>
        <dbReference type="EMBL" id="KAF7718370.1"/>
    </source>
</evidence>
<evidence type="ECO:0000313" key="4">
    <source>
        <dbReference type="Proteomes" id="UP000631181"/>
    </source>
</evidence>
<evidence type="ECO:0000256" key="1">
    <source>
        <dbReference type="SAM" id="MobiDB-lite"/>
    </source>
</evidence>
<keyword evidence="2" id="KW-0472">Membrane</keyword>
<comment type="caution">
    <text evidence="3">The sequence shown here is derived from an EMBL/GenBank/DDBJ whole genome shotgun (WGS) entry which is preliminary data.</text>
</comment>
<dbReference type="Proteomes" id="UP000631181">
    <property type="component" value="Unassembled WGS sequence"/>
</dbReference>
<accession>A0A8J8WLA8</accession>
<dbReference type="AlphaFoldDB" id="A0A8J8WLA8"/>
<sequence length="390" mass="43968">MDPEMFMRDRQHFREKLLGWVRILSDESVSETAYMEIVAELNDMVRDIEILGQPPPPRALQAEDFDLIDSTFPPTSENQGEEHDDPQGFEMIHPLAEADFGRLCSKDGAVRDTLSWAGELLRRRNAPFADIAVILDMLALHIGRLRFMRDKEDGDELQDGEGIVVDAYADEMDEMARIEHESRQQLPNEYLRAIWNRLSTIYLDALDDRRSQETSGVWLLVTISTFAADEASQQQPRKTIRVHVSPLKDRHLQKCVICPDLVFFRHLHSQIASLPILFSVLRIYDPSGVSRIFVLNSTMSVSATARQLTRGALSSSPIPTRQLTRFTISQRLSSSNAPKSSSSSSRPSPAPQNDRSQFKILPIVIIIAIGSGSYALLVKSRTGQAPQRQT</sequence>
<keyword evidence="2" id="KW-0812">Transmembrane</keyword>
<evidence type="ECO:0000256" key="2">
    <source>
        <dbReference type="SAM" id="Phobius"/>
    </source>
</evidence>
<feature type="compositionally biased region" description="Low complexity" evidence="1">
    <location>
        <begin position="333"/>
        <end position="347"/>
    </location>
</feature>
<reference evidence="3" key="1">
    <citation type="journal article" date="2020" name="Front. Microbiol.">
        <title>Gene regulatory networks of Penicillium echinulatum 2HH and Penicillium oxalicum 114-2 inferred by a computational biology approach.</title>
        <authorList>
            <person name="Lenz A.R."/>
            <person name="Galan-Vasquez E."/>
            <person name="Balbinot E."/>
            <person name="De Abreu F.P."/>
            <person name="De Oliveira N.S."/>
            <person name="Da Rosa L.O."/>
            <person name="De Avila E Silva S."/>
            <person name="Camassola M."/>
            <person name="Dillon A.J.P."/>
            <person name="Perez-Rueda E."/>
        </authorList>
    </citation>
    <scope>NUCLEOTIDE SEQUENCE</scope>
    <source>
        <strain evidence="3">S1M29</strain>
    </source>
</reference>
<keyword evidence="4" id="KW-1185">Reference proteome</keyword>
<name>A0A8J8WLA8_9EURO</name>
<organism evidence="3 4">
    <name type="scientific">Penicillium ucsense</name>
    <dbReference type="NCBI Taxonomy" id="2839758"/>
    <lineage>
        <taxon>Eukaryota</taxon>
        <taxon>Fungi</taxon>
        <taxon>Dikarya</taxon>
        <taxon>Ascomycota</taxon>
        <taxon>Pezizomycotina</taxon>
        <taxon>Eurotiomycetes</taxon>
        <taxon>Eurotiomycetidae</taxon>
        <taxon>Eurotiales</taxon>
        <taxon>Aspergillaceae</taxon>
        <taxon>Penicillium</taxon>
    </lineage>
</organism>
<dbReference type="EMBL" id="WIWV01000016">
    <property type="protein sequence ID" value="KAF7718370.1"/>
    <property type="molecule type" value="Genomic_DNA"/>
</dbReference>
<dbReference type="OrthoDB" id="4336026at2759"/>
<keyword evidence="2" id="KW-1133">Transmembrane helix</keyword>
<proteinExistence type="predicted"/>